<evidence type="ECO:0000313" key="2">
    <source>
        <dbReference type="EMBL" id="ABF94813.1"/>
    </source>
</evidence>
<dbReference type="AlphaFoldDB" id="Q10PI3"/>
<feature type="region of interest" description="Disordered" evidence="1">
    <location>
        <begin position="137"/>
        <end position="177"/>
    </location>
</feature>
<accession>Q10PI3</accession>
<sequence>MEPGMGVNGGTVDGGRRCWSSRRQSGDHVANGHMAGDGVGAHRLATRMEPKVGVNGGAVDGEQRCSSTRRQSGNHVADGRALLSPSRSSSPACAGVTDGHLLLTAQALSLVPLWMGKVDKMYPIPMLRCESLKHRLPRDGGAGQDSAEDAGDNHRPWAGRDAVERPGAGPRGDGVDPVVGDVALVANETLGPGEEHRNDAEPAAEGAADRAALVEGAVDAQLGGLPALGLRRAAGGPLLRILRRCRAEEVHGTVEAAWLATARSPLARSPAAALDG</sequence>
<evidence type="ECO:0000256" key="1">
    <source>
        <dbReference type="SAM" id="MobiDB-lite"/>
    </source>
</evidence>
<dbReference type="EMBL" id="DP000009">
    <property type="protein sequence ID" value="ABF94813.1"/>
    <property type="molecule type" value="Genomic_DNA"/>
</dbReference>
<gene>
    <name evidence="2" type="ordered locus">LOC_Os03g13060</name>
</gene>
<reference evidence="2" key="1">
    <citation type="journal article" date="2005" name="Genome Res.">
        <title>Sequence, annotation, and analysis of synteny between rice chromosome 3 and diverged grass species.</title>
        <authorList>
            <consortium name="Rice Chromosome 3 Sequencing Consortium"/>
            <person name="Buell C.R."/>
            <person name="Yuan Q."/>
            <person name="Ouyang S."/>
            <person name="Liu J."/>
            <person name="Zhu W."/>
            <person name="Wang A."/>
            <person name="Maiti R."/>
            <person name="Haas B."/>
            <person name="Wortman J."/>
            <person name="Pertea M."/>
            <person name="Jones K.M."/>
            <person name="Kim M."/>
            <person name="Overton L."/>
            <person name="Tsitrin T."/>
            <person name="Fadrosh D."/>
            <person name="Bera J."/>
            <person name="Weaver B."/>
            <person name="Jin S."/>
            <person name="Johri S."/>
            <person name="Reardon M."/>
            <person name="Webb K."/>
            <person name="Hill J."/>
            <person name="Moffat K."/>
            <person name="Tallon L."/>
            <person name="Van Aken S."/>
            <person name="Lewis M."/>
            <person name="Utterback T."/>
            <person name="Feldblyum T."/>
            <person name="Zismann V."/>
            <person name="Iobst S."/>
            <person name="Hsiao J."/>
            <person name="de Vazeille A.R."/>
            <person name="Salzberg S.L."/>
            <person name="White O."/>
            <person name="Fraser C."/>
            <person name="Yu Y."/>
            <person name="Kim H."/>
            <person name="Rambo T."/>
            <person name="Currie J."/>
            <person name="Collura K."/>
            <person name="Kernodle-Thompson S."/>
            <person name="Wei F."/>
            <person name="Kudrna K."/>
            <person name="Ammiraju J.S."/>
            <person name="Luo M."/>
            <person name="Goicoechea J.L."/>
            <person name="Wing R.A."/>
            <person name="Henry D."/>
            <person name="Oates R."/>
            <person name="Palmer M."/>
            <person name="Pries G."/>
            <person name="Saski C."/>
            <person name="Simmons J."/>
            <person name="Soderlund C."/>
            <person name="Nelson W."/>
            <person name="de la Bastide M."/>
            <person name="Spiegel L."/>
            <person name="Nascimento L."/>
            <person name="Huang E."/>
            <person name="Preston R."/>
            <person name="Zutavern T."/>
            <person name="Palmer L."/>
            <person name="O'Shaughnessy A."/>
            <person name="Dike S."/>
            <person name="McCombie W.R."/>
            <person name="Minx P."/>
            <person name="Cordum H."/>
            <person name="Wilson R."/>
            <person name="Jin W."/>
            <person name="Lee H.R."/>
            <person name="Jiang J."/>
            <person name="Jackson S."/>
        </authorList>
    </citation>
    <scope>NUCLEOTIDE SEQUENCE [LARGE SCALE GENOMIC DNA]</scope>
</reference>
<feature type="compositionally biased region" description="Polar residues" evidence="1">
    <location>
        <begin position="64"/>
        <end position="74"/>
    </location>
</feature>
<feature type="compositionally biased region" description="Low complexity" evidence="1">
    <location>
        <begin position="80"/>
        <end position="91"/>
    </location>
</feature>
<feature type="region of interest" description="Disordered" evidence="1">
    <location>
        <begin position="1"/>
        <end position="33"/>
    </location>
</feature>
<protein>
    <submittedName>
        <fullName evidence="2">Uncharacterized protein</fullName>
    </submittedName>
</protein>
<reference evidence="2" key="2">
    <citation type="submission" date="2006-06" db="EMBL/GenBank/DDBJ databases">
        <authorList>
            <person name="Buell R."/>
            <person name="Wing R.A."/>
            <person name="McCombie W.A."/>
            <person name="Ouyang S."/>
        </authorList>
    </citation>
    <scope>NUCLEOTIDE SEQUENCE</scope>
</reference>
<feature type="region of interest" description="Disordered" evidence="1">
    <location>
        <begin position="56"/>
        <end position="91"/>
    </location>
</feature>
<name>Q10PI3_ORYSJ</name>
<proteinExistence type="predicted"/>
<organism evidence="2">
    <name type="scientific">Oryza sativa subsp. japonica</name>
    <name type="common">Rice</name>
    <dbReference type="NCBI Taxonomy" id="39947"/>
    <lineage>
        <taxon>Eukaryota</taxon>
        <taxon>Viridiplantae</taxon>
        <taxon>Streptophyta</taxon>
        <taxon>Embryophyta</taxon>
        <taxon>Tracheophyta</taxon>
        <taxon>Spermatophyta</taxon>
        <taxon>Magnoliopsida</taxon>
        <taxon>Liliopsida</taxon>
        <taxon>Poales</taxon>
        <taxon>Poaceae</taxon>
        <taxon>BOP clade</taxon>
        <taxon>Oryzoideae</taxon>
        <taxon>Oryzeae</taxon>
        <taxon>Oryzinae</taxon>
        <taxon>Oryza</taxon>
        <taxon>Oryza sativa</taxon>
    </lineage>
</organism>
<feature type="compositionally biased region" description="Gly residues" evidence="1">
    <location>
        <begin position="1"/>
        <end position="13"/>
    </location>
</feature>